<dbReference type="OrthoDB" id="1767513at2"/>
<evidence type="ECO:0000313" key="2">
    <source>
        <dbReference type="Proteomes" id="UP000325013"/>
    </source>
</evidence>
<dbReference type="EMBL" id="SAYJ01000019">
    <property type="protein sequence ID" value="TXJ54695.1"/>
    <property type="molecule type" value="Genomic_DNA"/>
</dbReference>
<evidence type="ECO:0000313" key="1">
    <source>
        <dbReference type="EMBL" id="TXJ54695.1"/>
    </source>
</evidence>
<proteinExistence type="predicted"/>
<sequence>MENKNIHSKIIKQVCKEILIPLGVFQKGTSRLYLDDNDYFFTVVEFQPSNWDRGTYLNIGLTFLWDYNQSDVLYFAFSRQIASRYGKFVEYKNETQFRNEIINLANIAKEEILFYRKLRDVEFAKDWMISYIEKFNEKKYAKFGLDIANICLLNNNTELAKFYYENYHRERNTEEQMNYKNLSKEYLNSNIKTTRKMWHGKSSMKKMPISIIYDS</sequence>
<organism evidence="1 2">
    <name type="scientific">Brachyspira aalborgi</name>
    <dbReference type="NCBI Taxonomy" id="29522"/>
    <lineage>
        <taxon>Bacteria</taxon>
        <taxon>Pseudomonadati</taxon>
        <taxon>Spirochaetota</taxon>
        <taxon>Spirochaetia</taxon>
        <taxon>Brachyspirales</taxon>
        <taxon>Brachyspiraceae</taxon>
        <taxon>Brachyspira</taxon>
    </lineage>
</organism>
<evidence type="ECO:0008006" key="3">
    <source>
        <dbReference type="Google" id="ProtNLM"/>
    </source>
</evidence>
<dbReference type="AlphaFoldDB" id="A0A5C8FYT6"/>
<dbReference type="Proteomes" id="UP000325013">
    <property type="component" value="Unassembled WGS sequence"/>
</dbReference>
<accession>A0A5C8FYT6</accession>
<reference evidence="1 2" key="1">
    <citation type="journal article" date="1992" name="Lakartidningen">
        <title>[Penicillin V and not amoxicillin is the first choice preparation in acute otitis].</title>
        <authorList>
            <person name="Kamme C."/>
            <person name="Lundgren K."/>
            <person name="Prellner K."/>
        </authorList>
    </citation>
    <scope>NUCLEOTIDE SEQUENCE [LARGE SCALE GENOMIC DNA]</scope>
    <source>
        <strain evidence="1 2">PC2777IV</strain>
    </source>
</reference>
<protein>
    <recommendedName>
        <fullName evidence="3">DUF4304 domain-containing protein</fullName>
    </recommendedName>
</protein>
<name>A0A5C8FYT6_9SPIR</name>
<gene>
    <name evidence="1" type="ORF">EPJ67_10525</name>
</gene>
<comment type="caution">
    <text evidence="1">The sequence shown here is derived from an EMBL/GenBank/DDBJ whole genome shotgun (WGS) entry which is preliminary data.</text>
</comment>
<dbReference type="RefSeq" id="WP_147529536.1">
    <property type="nucleotide sequence ID" value="NZ_SAYJ01000019.1"/>
</dbReference>